<dbReference type="Pfam" id="PF21986">
    <property type="entry name" value="AH_C"/>
    <property type="match status" value="1"/>
</dbReference>
<dbReference type="EMBL" id="AEJB01000424">
    <property type="protein sequence ID" value="ELP64770.1"/>
    <property type="molecule type" value="Genomic_DNA"/>
</dbReference>
<dbReference type="PANTHER" id="PTHR11895:SF169">
    <property type="entry name" value="GLUTAMYL-TRNA(GLN) AMIDOTRANSFERASE"/>
    <property type="match status" value="1"/>
</dbReference>
<dbReference type="InterPro" id="IPR053844">
    <property type="entry name" value="AH_C"/>
</dbReference>
<sequence>QPVRRLRTRPLQGRSGGLGAVAPRDGTGRGGGGETTRPPPRARQHHPAQGAPMSTPTLTRVRMAYARIAAVDRPEVWIDLRPQSEAEAEATRIDERLAAGDHLPLAGRLFAAKGNIDVQGLPTTAGCPAYAYHPEADAPVVARLRNAGALLLGTTNLDQFATGLVGTRSPYGAVRNAHDPARISGGSSSGSATAVTLGLVDFALGTDTAGSGRVPAAFNGIVGLKPTRGLVPTTGVVPACASLDCVTVFARTLSEAEQALAHMASPSARDLPPLPQRAPGPWRVAVPPLAQLGELDPGWAEAYEAAVTQLRAAGVSVRTLDLTPFTEAAAMLYQGAFVAERYTAVGAFVDKLLAEGGEASATLDPTVAGIITRARDIPAHQLYADQERLTALRADALAELGDSDALLLPTTPGHPTLAEVAADPLGANARLGRFTNSTNLFDQAAVAVPAGQVDGLPFGVMLIGPAFTDERLATIARLMQPEVRLAVVGAHLAGQPLNPQLLALGARLERTTTTAPVYRLHALATTPPKPGLVHVGEGETTGAAIEAEVWRLPAEGLGHFLAALPRPMALGRLELADGTHVPGFLCEPTALKGAEDITTYGGWRAYLNSRV</sequence>
<accession>L7F2D7</accession>
<dbReference type="PATRIC" id="fig|698760.3.peg.6383"/>
<dbReference type="InterPro" id="IPR000120">
    <property type="entry name" value="Amidase"/>
</dbReference>
<keyword evidence="4" id="KW-0378">Hydrolase</keyword>
<gene>
    <name evidence="4" type="primary">atzF</name>
    <name evidence="4" type="ORF">STRTUCAR8_02371</name>
</gene>
<dbReference type="Gene3D" id="3.10.490.10">
    <property type="entry name" value="Gamma-glutamyl cyclotransferase-like"/>
    <property type="match status" value="1"/>
</dbReference>
<feature type="domain" description="Allophanate hydrolase C-terminal" evidence="3">
    <location>
        <begin position="483"/>
        <end position="607"/>
    </location>
</feature>
<name>L7F2D7_STRT8</name>
<keyword evidence="5" id="KW-1185">Reference proteome</keyword>
<evidence type="ECO:0000259" key="2">
    <source>
        <dbReference type="Pfam" id="PF01425"/>
    </source>
</evidence>
<evidence type="ECO:0000313" key="5">
    <source>
        <dbReference type="Proteomes" id="UP000010931"/>
    </source>
</evidence>
<evidence type="ECO:0000259" key="3">
    <source>
        <dbReference type="Pfam" id="PF21986"/>
    </source>
</evidence>
<dbReference type="InterPro" id="IPR014085">
    <property type="entry name" value="Allophanate_hydrolase"/>
</dbReference>
<dbReference type="PANTHER" id="PTHR11895">
    <property type="entry name" value="TRANSAMIDASE"/>
    <property type="match status" value="1"/>
</dbReference>
<comment type="caution">
    <text evidence="4">The sequence shown here is derived from an EMBL/GenBank/DDBJ whole genome shotgun (WGS) entry which is preliminary data.</text>
</comment>
<feature type="non-terminal residue" evidence="4">
    <location>
        <position position="1"/>
    </location>
</feature>
<evidence type="ECO:0000313" key="4">
    <source>
        <dbReference type="EMBL" id="ELP64770.1"/>
    </source>
</evidence>
<dbReference type="SUPFAM" id="SSF75304">
    <property type="entry name" value="Amidase signature (AS) enzymes"/>
    <property type="match status" value="1"/>
</dbReference>
<reference evidence="4 5" key="1">
    <citation type="journal article" date="2011" name="Plasmid">
        <title>Streptomyces turgidiscabies Car8 contains a modular pathogenicity island that shares virulence genes with other actinobacterial plant pathogens.</title>
        <authorList>
            <person name="Huguet-Tapia J.C."/>
            <person name="Badger J.H."/>
            <person name="Loria R."/>
            <person name="Pettis G.S."/>
        </authorList>
    </citation>
    <scope>NUCLEOTIDE SEQUENCE [LARGE SCALE GENOMIC DNA]</scope>
    <source>
        <strain evidence="4 5">Car8</strain>
    </source>
</reference>
<dbReference type="AlphaFoldDB" id="L7F2D7"/>
<feature type="region of interest" description="Disordered" evidence="1">
    <location>
        <begin position="1"/>
        <end position="54"/>
    </location>
</feature>
<dbReference type="NCBIfam" id="TIGR02713">
    <property type="entry name" value="allophanate_hyd"/>
    <property type="match status" value="1"/>
</dbReference>
<organism evidence="4 5">
    <name type="scientific">Streptomyces turgidiscabies (strain Car8)</name>
    <dbReference type="NCBI Taxonomy" id="698760"/>
    <lineage>
        <taxon>Bacteria</taxon>
        <taxon>Bacillati</taxon>
        <taxon>Actinomycetota</taxon>
        <taxon>Actinomycetes</taxon>
        <taxon>Kitasatosporales</taxon>
        <taxon>Streptomycetaceae</taxon>
        <taxon>Streptomyces</taxon>
    </lineage>
</organism>
<dbReference type="InterPro" id="IPR023631">
    <property type="entry name" value="Amidase_dom"/>
</dbReference>
<dbReference type="Proteomes" id="UP000010931">
    <property type="component" value="Unassembled WGS sequence"/>
</dbReference>
<protein>
    <submittedName>
        <fullName evidence="4">Allophanate hydrolase</fullName>
        <ecNumber evidence="4">3.5.1.54</ecNumber>
    </submittedName>
</protein>
<evidence type="ECO:0000256" key="1">
    <source>
        <dbReference type="SAM" id="MobiDB-lite"/>
    </source>
</evidence>
<dbReference type="NCBIfam" id="NF006043">
    <property type="entry name" value="PRK08186.1"/>
    <property type="match status" value="1"/>
</dbReference>
<dbReference type="Pfam" id="PF01425">
    <property type="entry name" value="Amidase"/>
    <property type="match status" value="1"/>
</dbReference>
<dbReference type="EC" id="3.5.1.54" evidence="4"/>
<dbReference type="Gene3D" id="3.90.1300.10">
    <property type="entry name" value="Amidase signature (AS) domain"/>
    <property type="match status" value="1"/>
</dbReference>
<feature type="domain" description="Amidase" evidence="2">
    <location>
        <begin position="62"/>
        <end position="472"/>
    </location>
</feature>
<proteinExistence type="predicted"/>
<dbReference type="Gene3D" id="1.20.58.1700">
    <property type="match status" value="1"/>
</dbReference>
<dbReference type="GO" id="GO:0004039">
    <property type="term" value="F:allophanate hydrolase activity"/>
    <property type="evidence" value="ECO:0007669"/>
    <property type="project" value="UniProtKB-EC"/>
</dbReference>
<dbReference type="InterPro" id="IPR036928">
    <property type="entry name" value="AS_sf"/>
</dbReference>
<dbReference type="STRING" id="85558.T45_03368"/>